<dbReference type="EMBL" id="PPTA01000003">
    <property type="protein sequence ID" value="TFB05297.1"/>
    <property type="molecule type" value="Genomic_DNA"/>
</dbReference>
<organism evidence="2 3">
    <name type="scientific">Trichoderma ghanense</name>
    <dbReference type="NCBI Taxonomy" id="65468"/>
    <lineage>
        <taxon>Eukaryota</taxon>
        <taxon>Fungi</taxon>
        <taxon>Dikarya</taxon>
        <taxon>Ascomycota</taxon>
        <taxon>Pezizomycotina</taxon>
        <taxon>Sordariomycetes</taxon>
        <taxon>Hypocreomycetidae</taxon>
        <taxon>Hypocreales</taxon>
        <taxon>Hypocreaceae</taxon>
        <taxon>Trichoderma</taxon>
    </lineage>
</organism>
<name>A0ABY2HCQ0_9HYPO</name>
<dbReference type="GeneID" id="300574843"/>
<sequence>MESRAVDADTPRPPHRQGHAAVAAGAGWHRRRRLAVLSLLSGLASSCSSGFCWAPVQAVRSEAGIAGIAGMATESGEMCAAALDAEDSALLARLAIGGCVRWPMLEMRKPKHQVSLS</sequence>
<gene>
    <name evidence="2" type="ORF">CCMA1212_003029</name>
</gene>
<evidence type="ECO:0000313" key="2">
    <source>
        <dbReference type="EMBL" id="TFB05297.1"/>
    </source>
</evidence>
<feature type="region of interest" description="Disordered" evidence="1">
    <location>
        <begin position="1"/>
        <end position="24"/>
    </location>
</feature>
<proteinExistence type="predicted"/>
<evidence type="ECO:0000256" key="1">
    <source>
        <dbReference type="SAM" id="MobiDB-lite"/>
    </source>
</evidence>
<comment type="caution">
    <text evidence="2">The sequence shown here is derived from an EMBL/GenBank/DDBJ whole genome shotgun (WGS) entry which is preliminary data.</text>
</comment>
<reference evidence="2 3" key="1">
    <citation type="submission" date="2018-01" db="EMBL/GenBank/DDBJ databases">
        <title>Genome characterization of the sugarcane-associated fungus Trichoderma ghanense CCMA-1212 and their application in lignocelulose bioconversion.</title>
        <authorList>
            <person name="Steindorff A.S."/>
            <person name="Mendes T.D."/>
            <person name="Vilela E.S.D."/>
            <person name="Rodrigues D.S."/>
            <person name="Formighieri E.F."/>
            <person name="Melo I.S."/>
            <person name="Favaro L.C.L."/>
        </authorList>
    </citation>
    <scope>NUCLEOTIDE SEQUENCE [LARGE SCALE GENOMIC DNA]</scope>
    <source>
        <strain evidence="2 3">CCMA-1212</strain>
    </source>
</reference>
<feature type="compositionally biased region" description="Basic and acidic residues" evidence="1">
    <location>
        <begin position="1"/>
        <end position="12"/>
    </location>
</feature>
<dbReference type="Proteomes" id="UP001642720">
    <property type="component" value="Unassembled WGS sequence"/>
</dbReference>
<dbReference type="RefSeq" id="XP_073561498.1">
    <property type="nucleotide sequence ID" value="XM_073700393.1"/>
</dbReference>
<protein>
    <submittedName>
        <fullName evidence="2">Uncharacterized protein</fullName>
    </submittedName>
</protein>
<accession>A0ABY2HCQ0</accession>
<evidence type="ECO:0000313" key="3">
    <source>
        <dbReference type="Proteomes" id="UP001642720"/>
    </source>
</evidence>
<keyword evidence="3" id="KW-1185">Reference proteome</keyword>